<dbReference type="GO" id="GO:0016787">
    <property type="term" value="F:hydrolase activity"/>
    <property type="evidence" value="ECO:0007669"/>
    <property type="project" value="UniProtKB-KW"/>
</dbReference>
<dbReference type="FlyBase" id="FBgn0037713">
    <property type="gene designation" value="CG16790"/>
</dbReference>
<reference evidence="2 4" key="1">
    <citation type="journal article" date="2000" name="Science">
        <title>The genome sequence of Drosophila melanogaster.</title>
        <authorList>
            <person name="Adams M.D."/>
            <person name="Celniker S.E."/>
            <person name="Holt R.A."/>
            <person name="Evans C.A."/>
            <person name="Gocayne J.D."/>
            <person name="Amanatides P.G."/>
            <person name="Scherer S.E."/>
            <person name="Li P.W."/>
            <person name="Hoskins R.A."/>
            <person name="Galle R.F."/>
            <person name="George R.A."/>
            <person name="Lewis S.E."/>
            <person name="Richards S."/>
            <person name="Ashburner M."/>
            <person name="Henderson S.N."/>
            <person name="Sutton G.G."/>
            <person name="Wortman J.R."/>
            <person name="Yandell M.D."/>
            <person name="Zhang Q."/>
            <person name="Chen L.X."/>
            <person name="Brandon R.C."/>
            <person name="Rogers Y.H."/>
            <person name="Blazej R.G."/>
            <person name="Champe M."/>
            <person name="Pfeiffer B.D."/>
            <person name="Wan K.H."/>
            <person name="Doyle C."/>
            <person name="Baxter E.G."/>
            <person name="Helt G."/>
            <person name="Nelson C.R."/>
            <person name="Gabor G.L."/>
            <person name="Abril J.F."/>
            <person name="Agbayani A."/>
            <person name="An H.J."/>
            <person name="Andrews-Pfannkoch C."/>
            <person name="Baldwin D."/>
            <person name="Ballew R.M."/>
            <person name="Basu A."/>
            <person name="Baxendale J."/>
            <person name="Bayraktaroglu L."/>
            <person name="Beasley E.M."/>
            <person name="Beeson K.Y."/>
            <person name="Benos P.V."/>
            <person name="Berman B.P."/>
            <person name="Bhandari D."/>
            <person name="Bolshakov S."/>
            <person name="Borkova D."/>
            <person name="Botchan M.R."/>
            <person name="Bouck J."/>
            <person name="Brokstein P."/>
            <person name="Brottier P."/>
            <person name="Burtis K.C."/>
            <person name="Busam D.A."/>
            <person name="Butler H."/>
            <person name="Cadieu E."/>
            <person name="Center A."/>
            <person name="Chandra I."/>
            <person name="Cherry J.M."/>
            <person name="Cawley S."/>
            <person name="Dahlke C."/>
            <person name="Davenport L.B."/>
            <person name="Davies P."/>
            <person name="de Pablos B."/>
            <person name="Delcher A."/>
            <person name="Deng Z."/>
            <person name="Mays A.D."/>
            <person name="Dew I."/>
            <person name="Dietz S.M."/>
            <person name="Dodson K."/>
            <person name="Doup L.E."/>
            <person name="Downes M."/>
            <person name="Dugan-Rocha S."/>
            <person name="Dunkov B.C."/>
            <person name="Dunn P."/>
            <person name="Durbin K.J."/>
            <person name="Evangelista C.C."/>
            <person name="Ferraz C."/>
            <person name="Ferriera S."/>
            <person name="Fleischmann W."/>
            <person name="Fosler C."/>
            <person name="Gabrielian A.E."/>
            <person name="Garg N.S."/>
            <person name="Gelbart W.M."/>
            <person name="Glasser K."/>
            <person name="Glodek A."/>
            <person name="Gong F."/>
            <person name="Gorrell J.H."/>
            <person name="Gu Z."/>
            <person name="Guan P."/>
            <person name="Harris M."/>
            <person name="Harris N.L."/>
            <person name="Harvey D."/>
            <person name="Heiman T.J."/>
            <person name="Hernandez J.R."/>
            <person name="Houck J."/>
            <person name="Hostin D."/>
            <person name="Houston K.A."/>
            <person name="Howland T.J."/>
            <person name="Wei M.H."/>
            <person name="Ibegwam C."/>
            <person name="Jalali M."/>
            <person name="Kalush F."/>
            <person name="Karpen G.H."/>
            <person name="Ke Z."/>
            <person name="Kennison J.A."/>
            <person name="Ketchum K.A."/>
            <person name="Kimmel B.E."/>
            <person name="Kodira C.D."/>
            <person name="Kraft C."/>
            <person name="Kravitz S."/>
            <person name="Kulp D."/>
            <person name="Lai Z."/>
            <person name="Lasko P."/>
            <person name="Lei Y."/>
            <person name="Levitsky A.A."/>
            <person name="Li J."/>
            <person name="Li Z."/>
            <person name="Liang Y."/>
            <person name="Lin X."/>
            <person name="Liu X."/>
            <person name="Mattei B."/>
            <person name="McIntosh T.C."/>
            <person name="McLeod M.P."/>
            <person name="McPherson D."/>
            <person name="Merkulov G."/>
            <person name="Milshina N.V."/>
            <person name="Mobarry C."/>
            <person name="Morris J."/>
            <person name="Moshrefi A."/>
            <person name="Mount S.M."/>
            <person name="Moy M."/>
            <person name="Murphy B."/>
            <person name="Murphy L."/>
            <person name="Muzny D.M."/>
            <person name="Nelson D.L."/>
            <person name="Nelson D.R."/>
            <person name="Nelson K.A."/>
            <person name="Nixon K."/>
            <person name="Nusskern D.R."/>
            <person name="Pacleb J.M."/>
            <person name="Palazzolo M."/>
            <person name="Pittman G.S."/>
            <person name="Pan S."/>
            <person name="Pollard J."/>
            <person name="Puri V."/>
            <person name="Reese M.G."/>
            <person name="Reinert K."/>
            <person name="Remington K."/>
            <person name="Saunders R.D."/>
            <person name="Scheeler F."/>
            <person name="Shen H."/>
            <person name="Shue B.C."/>
            <person name="Siden-Kiamos I."/>
            <person name="Simpson M."/>
            <person name="Skupski M.P."/>
            <person name="Smith T."/>
            <person name="Spier E."/>
            <person name="Spradling A.C."/>
            <person name="Stapleton M."/>
            <person name="Strong R."/>
            <person name="Sun E."/>
            <person name="Svirskas R."/>
            <person name="Tector C."/>
            <person name="Turner R."/>
            <person name="Venter E."/>
            <person name="Wang A.H."/>
            <person name="Wang X."/>
            <person name="Wang Z.Y."/>
            <person name="Wassarman D.A."/>
            <person name="Weinstock G.M."/>
            <person name="Weissenbach J."/>
            <person name="Williams S.M."/>
            <person name="WoodageT"/>
            <person name="Worley K.C."/>
            <person name="Wu D."/>
            <person name="Yang S."/>
            <person name="Yao Q.A."/>
            <person name="Ye J."/>
            <person name="Yeh R.F."/>
            <person name="Zaveri J.S."/>
            <person name="Zhan M."/>
            <person name="Zhang G."/>
            <person name="Zhao Q."/>
            <person name="Zheng L."/>
            <person name="Zheng X.H."/>
            <person name="Zhong F.N."/>
            <person name="Zhong W."/>
            <person name="Zhou X."/>
            <person name="Zhu S."/>
            <person name="Zhu X."/>
            <person name="Smith H.O."/>
            <person name="Gibbs R.A."/>
            <person name="Myers E.W."/>
            <person name="Rubin G.M."/>
            <person name="Venter J.C."/>
        </authorList>
    </citation>
    <scope>NUCLEOTIDE SEQUENCE [LARGE SCALE GENOMIC DNA]</scope>
    <source>
        <strain evidence="4">Berkeley</strain>
    </source>
</reference>
<evidence type="ECO:0000313" key="2">
    <source>
        <dbReference type="EMBL" id="AGB95806.1"/>
    </source>
</evidence>
<sequence length="52" mass="5320">MALVDYGGSSSSASEDEDCTENIQTPALITLKSHPAGPQEAQARGVRRGCGG</sequence>
<dbReference type="EC" id="3.1.13.-" evidence="2"/>
<reference evidence="2 4" key="4">
    <citation type="journal article" date="2002" name="Genome Biol.">
        <title>The transposable elements of the Drosophila melanogaster euchromatin: a genomics perspective.</title>
        <authorList>
            <person name="Kaminker J.S."/>
            <person name="Bergman C.M."/>
            <person name="Kronmiller B."/>
            <person name="Carlson J."/>
            <person name="Svirskas R."/>
            <person name="Patel S."/>
            <person name="Frise E."/>
            <person name="Wheeler D.A."/>
            <person name="Lewis S.E."/>
            <person name="Rubin G.M."/>
            <person name="Ashburner M."/>
            <person name="Celniker S.E."/>
        </authorList>
    </citation>
    <scope>NUCLEOTIDE SEQUENCE [LARGE SCALE GENOMIC DNA]</scope>
    <source>
        <strain evidence="4">Berkeley</strain>
    </source>
</reference>
<dbReference type="BioGRID-ORCS" id="41155">
    <property type="hits" value="0 hits in 1 CRISPR screen"/>
</dbReference>
<keyword evidence="2" id="KW-0378">Hydrolase</keyword>
<proteinExistence type="predicted"/>
<keyword evidence="4" id="KW-1185">Reference proteome</keyword>
<organism evidence="2 4">
    <name type="scientific">Drosophila melanogaster</name>
    <name type="common">Fruit fly</name>
    <dbReference type="NCBI Taxonomy" id="7227"/>
    <lineage>
        <taxon>Eukaryota</taxon>
        <taxon>Metazoa</taxon>
        <taxon>Ecdysozoa</taxon>
        <taxon>Arthropoda</taxon>
        <taxon>Hexapoda</taxon>
        <taxon>Insecta</taxon>
        <taxon>Pterygota</taxon>
        <taxon>Neoptera</taxon>
        <taxon>Endopterygota</taxon>
        <taxon>Diptera</taxon>
        <taxon>Brachycera</taxon>
        <taxon>Muscomorpha</taxon>
        <taxon>Ephydroidea</taxon>
        <taxon>Drosophilidae</taxon>
        <taxon>Drosophila</taxon>
        <taxon>Sophophora</taxon>
    </lineage>
</organism>
<accession>A0A0B4KFH3</accession>
<dbReference type="OrthoDB" id="49151at2759"/>
<reference evidence="2 4" key="9">
    <citation type="journal article" date="2015" name="G3 (Bethesda)">
        <title>Gene Model Annotations for Drosophila melanogaster: Impact of High-Throughput Data.</title>
        <authorList>
            <consortium name="FlyBase Consortium"/>
            <person name="Matthews B.B."/>
            <person name="Dos Santos G."/>
            <person name="Crosby M.A."/>
            <person name="Emmert D.B."/>
            <person name="St Pierre S.E."/>
            <person name="Gramates L.S."/>
            <person name="Zhou P."/>
            <person name="Schroeder A.J."/>
            <person name="Falls K."/>
            <person name="Strelets V."/>
            <person name="Russo S.M."/>
            <person name="Gelbart W.M."/>
            <person name="null"/>
        </authorList>
    </citation>
    <scope>NUCLEOTIDE SEQUENCE [LARGE SCALE GENOMIC DNA]</scope>
    <source>
        <strain evidence="4">Berkeley</strain>
    </source>
</reference>
<reference evidence="2 4" key="6">
    <citation type="journal article" date="2005" name="PLoS Comput. Biol.">
        <title>Combined evidence annotation of transposable elements in genome sequences.</title>
        <authorList>
            <person name="Quesneville H."/>
            <person name="Bergman C.M."/>
            <person name="Andrieu O."/>
            <person name="Autard D."/>
            <person name="Nouaud D."/>
            <person name="Ashburner M."/>
            <person name="Anxolabehere D."/>
        </authorList>
    </citation>
    <scope>NUCLEOTIDE SEQUENCE [LARGE SCALE GENOMIC DNA]</scope>
    <source>
        <strain evidence="4">Berkeley</strain>
    </source>
</reference>
<dbReference type="AGR" id="FB:FBgn0037713"/>
<name>A0A0B4KFH3_DROME</name>
<dbReference type="AlphaFoldDB" id="A0A0B4KFH3"/>
<reference evidence="2 4" key="7">
    <citation type="journal article" date="2007" name="Science">
        <title>The Release 5.1 annotation of Drosophila melanogaster heterochromatin.</title>
        <authorList>
            <person name="Smith C.D."/>
            <person name="Shu S."/>
            <person name="Mungall C.J."/>
            <person name="Karpen G.H."/>
        </authorList>
    </citation>
    <scope>NUCLEOTIDE SEQUENCE [LARGE SCALE GENOMIC DNA]</scope>
    <source>
        <strain evidence="4">Berkeley</strain>
    </source>
</reference>
<reference evidence="2 4" key="5">
    <citation type="journal article" date="2002" name="Genome Biol.">
        <title>Heterochromatic sequences in a Drosophila whole-genome shotgun assembly.</title>
        <authorList>
            <person name="Hoskins R.A."/>
            <person name="Smith C.D."/>
            <person name="Carlson J.W."/>
            <person name="Carvalho A.B."/>
            <person name="Halpern A."/>
            <person name="Kaminker J.S."/>
            <person name="Kennedy C."/>
            <person name="Mungall C.J."/>
            <person name="Sullivan B.A."/>
            <person name="Sutton G.G."/>
            <person name="Yasuhara J.C."/>
            <person name="Wakimoto B.T."/>
            <person name="Myers E.W."/>
            <person name="Celniker S.E."/>
            <person name="Rubin G.M."/>
            <person name="Karpen G.H."/>
        </authorList>
    </citation>
    <scope>NUCLEOTIDE SEQUENCE [LARGE SCALE GENOMIC DNA]</scope>
    <source>
        <strain evidence="4">Berkeley</strain>
    </source>
</reference>
<evidence type="ECO:0000256" key="1">
    <source>
        <dbReference type="SAM" id="MobiDB-lite"/>
    </source>
</evidence>
<reference evidence="2 4" key="3">
    <citation type="journal article" date="2002" name="Genome Biol.">
        <title>Annotation of the Drosophila melanogaster euchromatic genome: a systematic review.</title>
        <authorList>
            <person name="Misra S."/>
            <person name="Crosby M.A."/>
            <person name="Mungall C.J."/>
            <person name="Matthews B.B."/>
            <person name="Campbell K.S."/>
            <person name="Hradecky P."/>
            <person name="Huang Y."/>
            <person name="Kaminker J.S."/>
            <person name="Millburn G.H."/>
            <person name="Prochnik S.E."/>
            <person name="Smith C.D."/>
            <person name="Tupy J.L."/>
            <person name="Whitfied E.J."/>
            <person name="Bayraktaroglu L."/>
            <person name="Berman B.P."/>
            <person name="Bettencourt B.R."/>
            <person name="Celniker S.E."/>
            <person name="de Grey A.D."/>
            <person name="Drysdale R.A."/>
            <person name="Harris N.L."/>
            <person name="Richter J."/>
            <person name="Russo S."/>
            <person name="Schroeder A.J."/>
            <person name="Shu S.Q."/>
            <person name="Stapleton M."/>
            <person name="Yamada C."/>
            <person name="Ashburner M."/>
            <person name="Gelbart W.M."/>
            <person name="Rubin G.M."/>
            <person name="Lewis S.E."/>
        </authorList>
    </citation>
    <scope>GENOME REANNOTATION</scope>
    <source>
        <strain evidence="4">Berkeley</strain>
    </source>
</reference>
<reference evidence="2 4" key="11">
    <citation type="journal article" date="2015" name="Genome Res.">
        <title>The Release 6 reference sequence of the Drosophila melanogaster genome.</title>
        <authorList>
            <person name="Hoskins R.A."/>
            <person name="Carlson J.W."/>
            <person name="Wan K.H."/>
            <person name="Park S."/>
            <person name="Mendez I."/>
            <person name="Galle S.E."/>
            <person name="Booth B.W."/>
            <person name="Pfeiffer B.D."/>
            <person name="George R.A."/>
            <person name="Svirskas R."/>
            <person name="Krzywinski M."/>
            <person name="Schein J."/>
            <person name="Accardo M.C."/>
            <person name="Damia E."/>
            <person name="Messina G."/>
            <person name="Mendez-Lago M."/>
            <person name="de Pablos B."/>
            <person name="Demakova O.V."/>
            <person name="Andreyeva E.N."/>
            <person name="Boldyreva L.V."/>
            <person name="Marra M."/>
            <person name="Carvalho A.B."/>
            <person name="Dimitri P."/>
            <person name="Villasante A."/>
            <person name="Zhimulev I.F."/>
            <person name="Rubin G.M."/>
            <person name="Karpen G.H."/>
            <person name="Celniker S.E."/>
        </authorList>
    </citation>
    <scope>NUCLEOTIDE SEQUENCE [LARGE SCALE GENOMIC DNA]</scope>
    <source>
        <strain evidence="4">Berkeley</strain>
    </source>
</reference>
<dbReference type="EMBL" id="AE014297">
    <property type="protein sequence ID" value="AGB95806.1"/>
    <property type="molecule type" value="Genomic_DNA"/>
</dbReference>
<dbReference type="Proteomes" id="UP000000803">
    <property type="component" value="Chromosome 3R"/>
</dbReference>
<dbReference type="RefSeq" id="NP_001262424.1">
    <property type="nucleotide sequence ID" value="NM_001275495.1"/>
</dbReference>
<dbReference type="Bgee" id="FBgn0037713">
    <property type="expression patterns" value="Expressed in enterocyte of anterior adult midgut epithelium in digestive tract and 42 other cell types or tissues"/>
</dbReference>
<reference evidence="2 4" key="10">
    <citation type="journal article" date="2015" name="G3 (Bethesda)">
        <title>Gene Model Annotations for Drosophila melanogaster: The Rule-Benders.</title>
        <authorList>
            <consortium name="FlyBase Consortium"/>
            <person name="Crosby M.A."/>
            <person name="Gramates L.S."/>
            <person name="Dos Santos G."/>
            <person name="Matthews B.B."/>
            <person name="St Pierre S.E."/>
            <person name="Zhou P."/>
            <person name="Schroeder A.J."/>
            <person name="Falls K."/>
            <person name="Emmert D.B."/>
            <person name="Russo S.M."/>
            <person name="Gelbart W.M."/>
            <person name="null"/>
        </authorList>
    </citation>
    <scope>NUCLEOTIDE SEQUENCE [LARGE SCALE GENOMIC DNA]</scope>
    <source>
        <strain evidence="4">Berkeley</strain>
    </source>
</reference>
<dbReference type="VEuPathDB" id="VectorBase:FBgn0037713"/>
<gene>
    <name evidence="2" type="primary">Dmel\CG16790</name>
    <name evidence="2 3" type="ORF">CG16790</name>
    <name evidence="2" type="ORF">Dmel_CG16790</name>
</gene>
<feature type="region of interest" description="Disordered" evidence="1">
    <location>
        <begin position="1"/>
        <end position="20"/>
    </location>
</feature>
<evidence type="ECO:0000313" key="3">
    <source>
        <dbReference type="FlyBase" id="FBgn0037713"/>
    </source>
</evidence>
<dbReference type="DNASU" id="41155"/>
<protein>
    <submittedName>
        <fullName evidence="2">Uncharacterized protein, isoform B</fullName>
        <ecNumber evidence="2">3.1.13.-</ecNumber>
    </submittedName>
</protein>
<reference evidence="2 4" key="2">
    <citation type="journal article" date="2002" name="Genome Biol.">
        <title>Finishing a whole-genome shotgun: release 3 of the Drosophila melanogaster euchromatic genome sequence.</title>
        <authorList>
            <person name="Celniker S.E."/>
            <person name="Wheeler D.A."/>
            <person name="Kronmiller B."/>
            <person name="Carlson J.W."/>
            <person name="Halpern A."/>
            <person name="Patel S."/>
            <person name="Adams M."/>
            <person name="Champe M."/>
            <person name="Dugan S.P."/>
            <person name="Frise E."/>
            <person name="Hodgson A."/>
            <person name="George R.A."/>
            <person name="Hoskins R.A."/>
            <person name="Laverty T."/>
            <person name="Muzny D.M."/>
            <person name="Nelson C.R."/>
            <person name="Pacleb J.M."/>
            <person name="Park S."/>
            <person name="Pfeiffer B.D."/>
            <person name="Richards S."/>
            <person name="Sodergren E.J."/>
            <person name="Svirskas R."/>
            <person name="Tabor P.E."/>
            <person name="Wan K."/>
            <person name="Stapleton M."/>
            <person name="Sutton G.G."/>
            <person name="Venter C."/>
            <person name="Weinstock G."/>
            <person name="Scherer S.E."/>
            <person name="Myers E.W."/>
            <person name="Gibbs R.A."/>
            <person name="Rubin G.M."/>
        </authorList>
    </citation>
    <scope>NUCLEOTIDE SEQUENCE [LARGE SCALE GENOMIC DNA]</scope>
    <source>
        <strain evidence="4">Berkeley</strain>
    </source>
</reference>
<reference evidence="2 4" key="8">
    <citation type="journal article" date="2007" name="Science">
        <title>Sequence finishing and mapping of Drosophila melanogaster heterochromatin.</title>
        <authorList>
            <person name="Hoskins R.A."/>
            <person name="Carlson J.W."/>
            <person name="Kennedy C."/>
            <person name="Acevedo D."/>
            <person name="Evans-Holm M."/>
            <person name="Frise E."/>
            <person name="Wan K.H."/>
            <person name="Park S."/>
            <person name="Mendez-Lago M."/>
            <person name="Rossi F."/>
            <person name="Villasante A."/>
            <person name="Dimitri P."/>
            <person name="Karpen G.H."/>
            <person name="Celniker S.E."/>
        </authorList>
    </citation>
    <scope>NUCLEOTIDE SEQUENCE [LARGE SCALE GENOMIC DNA]</scope>
    <source>
        <strain evidence="4">Berkeley</strain>
    </source>
</reference>
<feature type="region of interest" description="Disordered" evidence="1">
    <location>
        <begin position="33"/>
        <end position="52"/>
    </location>
</feature>
<dbReference type="ExpressionAtlas" id="A0A0B4KFH3">
    <property type="expression patterns" value="baseline and differential"/>
</dbReference>
<evidence type="ECO:0000313" key="4">
    <source>
        <dbReference type="Proteomes" id="UP000000803"/>
    </source>
</evidence>
<dbReference type="GeneID" id="41155"/>